<feature type="region of interest" description="Disordered" evidence="14">
    <location>
        <begin position="1402"/>
        <end position="1428"/>
    </location>
</feature>
<dbReference type="CDD" id="cd23787">
    <property type="entry name" value="RWD_CSM1"/>
    <property type="match status" value="1"/>
</dbReference>
<evidence type="ECO:0000256" key="14">
    <source>
        <dbReference type="SAM" id="MobiDB-lite"/>
    </source>
</evidence>
<comment type="subcellular location">
    <subcellularLocation>
        <location evidence="1">Endoplasmic reticulum membrane</location>
        <topology evidence="1">Multi-pass membrane protein</topology>
    </subcellularLocation>
</comment>
<feature type="region of interest" description="Disordered" evidence="14">
    <location>
        <begin position="304"/>
        <end position="329"/>
    </location>
</feature>
<dbReference type="OrthoDB" id="2748310at2759"/>
<feature type="transmembrane region" description="Helical" evidence="15">
    <location>
        <begin position="1243"/>
        <end position="1263"/>
    </location>
</feature>
<feature type="compositionally biased region" description="Acidic residues" evidence="14">
    <location>
        <begin position="91"/>
        <end position="104"/>
    </location>
</feature>
<accession>D4D1Q6</accession>
<sequence length="1592" mass="176978">MPKRKAESKLSSLVNGDIEDDDLSRVEDDDNASIEPPPAKRQKGRPKAATTKATAAATKTTRKTRSKVVVGPKKRGAAAGRKKTAKVVEEPPADDVDSAEEENETLGREGVSEDELDSPETVHNQESQEKTRTRGRAKDTETIKDGEFEYTPTNTKSAAVRGQKGKQTAKQAAKEPSPPVEITPETVKSTSRTSISAGKTQRFTPSGVHWASPVKSTNVLPQHRTSRPSGIKPWGSPTKGRETGDGEVALRLKLGEMTKKYESMEGKYRALREIGIVEANSNLEKIRKQHEETTAASKQLINSLKSELSKQSSASKQTRDLQKQLESRNEEVAQLRQQLEEMKSGLNKAQTEAKSLQTKLTAARNAAANAEKVATARGSAVRSGAVTRDTANGLLESAQVAQLKEDLYSDLTGLIIRDVKKRESDHLYDCIQTGLNGTLHFKLGVSHNMDNRSTASLEAAEFHYIPLLDENRDRDLLEILPDYLSFVLIYSSIHRHFPQFLITSSSLRLFHLVFLCGHPPKVLHPFLDLSLTKNFAIFTFFGAGRGALCPSIQSEAPAQSKASTFFRTLIRCPTLKKKLLLEGERKKSCAAMSRTGLFLALAVLFHLIYTYSIFDIYFVSPIVSGMREYGVERAPSAKAPAKRLVLFVGDGLRADKAFQYFPDPSPPKTGCSKDSEDNVTCPEPDLTPKPLAPFLRSRVLDHGTFGVSHTRVPTESRPGHVALIAGLYEDVSAVTTGWKLNPVNFDSVFNRSRHTWSWGSPDILPMFKEGAVPGRVSVDMYSEEAEDFTRDATFLDIWVFDRVKEMFAAAREDKELDAQLRDDKVVFFLHLLGLDTTGHFYRPYSKEYLHNIQIVDQGVREITELIEDFYGDKETAFVFTADHGMSDWGSHGDGHPDNTRTPLIAWGSGVAKPVKSKKGVVAPGHEDGFSSDWHLNDIKRHDVAQADVAALMAYLVGLDFPVNSVGELPLSYLDATPKEKAKAALANTQAVLEMYRVKEEQKKATTIKYQGYSSFTQPQRSPEAQLAAIRKLISTRKYEESILQSRRLFQDALEGLRYLQTYDWLFLRAIVTAGYLGWIAYALVTVIDLHVLPTSPEPDRSVPSFMFFSSVLMVLYSLLWVQQSTWRYYAYAFFPVFFWEEVFARRAALGAGRKILLGHVKSFTGYAMFLLQSSLYIGVLLGLVQSYFNREIYTYCYLLGSVWPALYGFEFLNKNKLLSAAWTISCICMSIFTLLPVGKQDDADTVTCGGILMFATGMLYLIFEESILSSSKIGTRSGSTFNIGSRIVMGAQIGLILLSIIVTRSSIASLQERAGLPLGNQVTGWIAMVSSFILPMLHKLFPTGHYFHRLILLFLTFSPTFIVLTISYEGIFYVVYFATLVSWVRLEYSIYKHTLPSIPTRPTLSREDTPRPTSPGFKPATPNTNNSTYRPLNISDARIALFFLFLLQSGFFSTGNIASISSFSLDSVSRLIPVFNPFSQGALLILKILVPFALLSATFGILNRRLHVAPSALFMIVMCISDVMTMNFFFMVRDEGSWLDIGTTISHFCISSALCIFVALIESLSGVFISGVELDGYRAQSDLGEEKDTVSS</sequence>
<dbReference type="InterPro" id="IPR037671">
    <property type="entry name" value="PIGN_N"/>
</dbReference>
<feature type="transmembrane region" description="Helical" evidence="15">
    <location>
        <begin position="597"/>
        <end position="619"/>
    </location>
</feature>
<evidence type="ECO:0000313" key="19">
    <source>
        <dbReference type="EMBL" id="EFE44223.1"/>
    </source>
</evidence>
<evidence type="ECO:0000256" key="15">
    <source>
        <dbReference type="SAM" id="Phobius"/>
    </source>
</evidence>
<feature type="compositionally biased region" description="Basic and acidic residues" evidence="14">
    <location>
        <begin position="126"/>
        <end position="147"/>
    </location>
</feature>
<dbReference type="GO" id="GO:0005789">
    <property type="term" value="C:endoplasmic reticulum membrane"/>
    <property type="evidence" value="ECO:0007669"/>
    <property type="project" value="UniProtKB-SubCell"/>
</dbReference>
<evidence type="ECO:0000256" key="8">
    <source>
        <dbReference type="ARBA" id="ARBA00022824"/>
    </source>
</evidence>
<gene>
    <name evidence="19" type="ORF">TRV_00999</name>
</gene>
<dbReference type="CDD" id="cd16020">
    <property type="entry name" value="GPI_EPT_1"/>
    <property type="match status" value="1"/>
</dbReference>
<protein>
    <recommendedName>
        <fullName evidence="4">GPI ethanolamine phosphate transferase 1</fullName>
    </recommendedName>
</protein>
<comment type="similarity">
    <text evidence="3">Belongs to the PIGG/PIGN/PIGO family. PIGN subfamily.</text>
</comment>
<keyword evidence="12" id="KW-0961">Cell wall biogenesis/degradation</keyword>
<evidence type="ECO:0000256" key="4">
    <source>
        <dbReference type="ARBA" id="ARBA00020831"/>
    </source>
</evidence>
<dbReference type="EMBL" id="ACYE01000057">
    <property type="protein sequence ID" value="EFE44223.1"/>
    <property type="molecule type" value="Genomic_DNA"/>
</dbReference>
<evidence type="ECO:0000256" key="3">
    <source>
        <dbReference type="ARBA" id="ARBA00008400"/>
    </source>
</evidence>
<evidence type="ECO:0000256" key="9">
    <source>
        <dbReference type="ARBA" id="ARBA00022989"/>
    </source>
</evidence>
<evidence type="ECO:0000256" key="11">
    <source>
        <dbReference type="ARBA" id="ARBA00023180"/>
    </source>
</evidence>
<dbReference type="Pfam" id="PF12539">
    <property type="entry name" value="Csm1"/>
    <property type="match status" value="1"/>
</dbReference>
<feature type="transmembrane region" description="Helical" evidence="15">
    <location>
        <begin position="1283"/>
        <end position="1302"/>
    </location>
</feature>
<evidence type="ECO:0000256" key="10">
    <source>
        <dbReference type="ARBA" id="ARBA00023136"/>
    </source>
</evidence>
<evidence type="ECO:0000256" key="13">
    <source>
        <dbReference type="ARBA" id="ARBA00024850"/>
    </source>
</evidence>
<feature type="transmembrane region" description="Helical" evidence="15">
    <location>
        <begin position="1439"/>
        <end position="1461"/>
    </location>
</feature>
<feature type="transmembrane region" description="Helical" evidence="15">
    <location>
        <begin position="1481"/>
        <end position="1501"/>
    </location>
</feature>
<keyword evidence="6" id="KW-0808">Transferase</keyword>
<feature type="transmembrane region" description="Helical" evidence="15">
    <location>
        <begin position="1065"/>
        <end position="1084"/>
    </location>
</feature>
<dbReference type="FunFam" id="3.90.1150.80:FF:000001">
    <property type="entry name" value="Chromosome segregation protein (Pcs1)"/>
    <property type="match status" value="1"/>
</dbReference>
<evidence type="ECO:0000313" key="20">
    <source>
        <dbReference type="Proteomes" id="UP000008383"/>
    </source>
</evidence>
<dbReference type="GO" id="GO:0051377">
    <property type="term" value="F:mannose-ethanolamine phosphotransferase activity"/>
    <property type="evidence" value="ECO:0007669"/>
    <property type="project" value="InterPro"/>
</dbReference>
<dbReference type="FunFam" id="3.40.720.10:FF:000015">
    <property type="entry name" value="GPI ethanolamine phosphate transferase 1"/>
    <property type="match status" value="1"/>
</dbReference>
<feature type="compositionally biased region" description="Low complexity" evidence="14">
    <location>
        <begin position="47"/>
        <end position="59"/>
    </location>
</feature>
<dbReference type="SUPFAM" id="SSF53649">
    <property type="entry name" value="Alkaline phosphatase-like"/>
    <property type="match status" value="1"/>
</dbReference>
<feature type="transmembrane region" description="Helical" evidence="15">
    <location>
        <begin position="1192"/>
        <end position="1210"/>
    </location>
</feature>
<evidence type="ECO:0000256" key="5">
    <source>
        <dbReference type="ARBA" id="ARBA00022502"/>
    </source>
</evidence>
<keyword evidence="5" id="KW-0337">GPI-anchor biosynthesis</keyword>
<evidence type="ECO:0000259" key="16">
    <source>
        <dbReference type="Pfam" id="PF00884"/>
    </source>
</evidence>
<feature type="domain" description="GPI ethanolamine phosphate transferase 1 C-terminal" evidence="17">
    <location>
        <begin position="1054"/>
        <end position="1537"/>
    </location>
</feature>
<feature type="compositionally biased region" description="Basic residues" evidence="14">
    <location>
        <begin position="60"/>
        <end position="85"/>
    </location>
</feature>
<feature type="transmembrane region" description="Helical" evidence="15">
    <location>
        <begin position="1163"/>
        <end position="1186"/>
    </location>
</feature>
<feature type="transmembrane region" description="Helical" evidence="15">
    <location>
        <begin position="1217"/>
        <end position="1237"/>
    </location>
</feature>
<name>D4D1Q6_TRIVH</name>
<feature type="transmembrane region" description="Helical" evidence="15">
    <location>
        <begin position="1322"/>
        <end position="1338"/>
    </location>
</feature>
<evidence type="ECO:0000259" key="17">
    <source>
        <dbReference type="Pfam" id="PF04987"/>
    </source>
</evidence>
<dbReference type="Gene3D" id="3.90.1150.80">
    <property type="match status" value="1"/>
</dbReference>
<evidence type="ECO:0000256" key="2">
    <source>
        <dbReference type="ARBA" id="ARBA00004687"/>
    </source>
</evidence>
<dbReference type="Pfam" id="PF04987">
    <property type="entry name" value="PigN"/>
    <property type="match status" value="1"/>
</dbReference>
<feature type="transmembrane region" description="Helical" evidence="15">
    <location>
        <begin position="1513"/>
        <end position="1532"/>
    </location>
</feature>
<dbReference type="InterPro" id="IPR017852">
    <property type="entry name" value="GPI_EtnP_transferase_1_C"/>
</dbReference>
<dbReference type="InterPro" id="IPR007070">
    <property type="entry name" value="GPI_EtnP_transferase_1"/>
</dbReference>
<dbReference type="PANTHER" id="PTHR12250:SF0">
    <property type="entry name" value="GPI ETHANOLAMINE PHOSPHATE TRANSFERASE 1"/>
    <property type="match status" value="1"/>
</dbReference>
<feature type="transmembrane region" description="Helical" evidence="15">
    <location>
        <begin position="1104"/>
        <end position="1121"/>
    </location>
</feature>
<dbReference type="InterPro" id="IPR020981">
    <property type="entry name" value="Csm1/Pcs1_C"/>
</dbReference>
<dbReference type="UniPathway" id="UPA00196"/>
<keyword evidence="20" id="KW-1185">Reference proteome</keyword>
<feature type="transmembrane region" description="Helical" evidence="15">
    <location>
        <begin position="1544"/>
        <end position="1569"/>
    </location>
</feature>
<keyword evidence="11" id="KW-0325">Glycoprotein</keyword>
<evidence type="ECO:0000256" key="1">
    <source>
        <dbReference type="ARBA" id="ARBA00004477"/>
    </source>
</evidence>
<dbReference type="Gene3D" id="3.40.720.10">
    <property type="entry name" value="Alkaline Phosphatase, subunit A"/>
    <property type="match status" value="1"/>
</dbReference>
<dbReference type="Proteomes" id="UP000008383">
    <property type="component" value="Unassembled WGS sequence"/>
</dbReference>
<dbReference type="HOGENOM" id="CLU_003591_0_0_1"/>
<evidence type="ECO:0000256" key="6">
    <source>
        <dbReference type="ARBA" id="ARBA00022679"/>
    </source>
</evidence>
<organism evidence="19 20">
    <name type="scientific">Trichophyton verrucosum (strain HKI 0517)</name>
    <dbReference type="NCBI Taxonomy" id="663202"/>
    <lineage>
        <taxon>Eukaryota</taxon>
        <taxon>Fungi</taxon>
        <taxon>Dikarya</taxon>
        <taxon>Ascomycota</taxon>
        <taxon>Pezizomycotina</taxon>
        <taxon>Eurotiomycetes</taxon>
        <taxon>Eurotiomycetidae</taxon>
        <taxon>Onygenales</taxon>
        <taxon>Arthrodermataceae</taxon>
        <taxon>Trichophyton</taxon>
    </lineage>
</organism>
<dbReference type="InterPro" id="IPR017850">
    <property type="entry name" value="Alkaline_phosphatase_core_sf"/>
</dbReference>
<comment type="pathway">
    <text evidence="2">Glycolipid biosynthesis; glycosylphosphatidylinositol-anchor biosynthesis.</text>
</comment>
<dbReference type="InterPro" id="IPR000917">
    <property type="entry name" value="Sulfatase_N"/>
</dbReference>
<keyword evidence="7 15" id="KW-0812">Transmembrane</keyword>
<evidence type="ECO:0000259" key="18">
    <source>
        <dbReference type="Pfam" id="PF12539"/>
    </source>
</evidence>
<feature type="domain" description="Monopolin complex subunit Csm1/Pcs1 C-terminal" evidence="18">
    <location>
        <begin position="402"/>
        <end position="488"/>
    </location>
</feature>
<dbReference type="RefSeq" id="XP_003024834.1">
    <property type="nucleotide sequence ID" value="XM_003024788.1"/>
</dbReference>
<feature type="compositionally biased region" description="Polar residues" evidence="14">
    <location>
        <begin position="186"/>
        <end position="204"/>
    </location>
</feature>
<dbReference type="PANTHER" id="PTHR12250">
    <property type="entry name" value="PHOSPHATIDYLINOSITOL GLYCAN, CLASS N"/>
    <property type="match status" value="1"/>
</dbReference>
<proteinExistence type="inferred from homology"/>
<feature type="domain" description="Sulfatase N-terminal" evidence="16">
    <location>
        <begin position="834"/>
        <end position="921"/>
    </location>
</feature>
<evidence type="ECO:0000256" key="7">
    <source>
        <dbReference type="ARBA" id="ARBA00022692"/>
    </source>
</evidence>
<reference evidence="20" key="1">
    <citation type="journal article" date="2011" name="Genome Biol.">
        <title>Comparative and functional genomics provide insights into the pathogenicity of dermatophytic fungi.</title>
        <authorList>
            <person name="Burmester A."/>
            <person name="Shelest E."/>
            <person name="Gloeckner G."/>
            <person name="Heddergott C."/>
            <person name="Schindler S."/>
            <person name="Staib P."/>
            <person name="Heidel A."/>
            <person name="Felder M."/>
            <person name="Petzold A."/>
            <person name="Szafranski K."/>
            <person name="Feuermann M."/>
            <person name="Pedruzzi I."/>
            <person name="Priebe S."/>
            <person name="Groth M."/>
            <person name="Winkler R."/>
            <person name="Li W."/>
            <person name="Kniemeyer O."/>
            <person name="Schroeckh V."/>
            <person name="Hertweck C."/>
            <person name="Hube B."/>
            <person name="White T.C."/>
            <person name="Platzer M."/>
            <person name="Guthke R."/>
            <person name="Heitman J."/>
            <person name="Woestemeyer J."/>
            <person name="Zipfel P.F."/>
            <person name="Monod M."/>
            <person name="Brakhage A.A."/>
        </authorList>
    </citation>
    <scope>NUCLEOTIDE SEQUENCE [LARGE SCALE GENOMIC DNA]</scope>
    <source>
        <strain evidence="20">HKI 0517</strain>
    </source>
</reference>
<keyword evidence="10 15" id="KW-0472">Membrane</keyword>
<comment type="caution">
    <text evidence="19">The sequence shown here is derived from an EMBL/GenBank/DDBJ whole genome shotgun (WGS) entry which is preliminary data.</text>
</comment>
<dbReference type="InterPro" id="IPR038608">
    <property type="entry name" value="Csm1/Pcs1_C_sf"/>
</dbReference>
<comment type="function">
    <text evidence="13">Ethanolamine phosphate transferase involved in glycosylphosphatidylinositol-anchor biosynthesis. Transfers ethanolamine phosphate to the first alpha-1,4-linked mannose of the glycosylphosphatidylinositol precursor of GPI-anchor.</text>
</comment>
<feature type="region of interest" description="Disordered" evidence="14">
    <location>
        <begin position="1"/>
        <end position="244"/>
    </location>
</feature>
<keyword evidence="9 15" id="KW-1133">Transmembrane helix</keyword>
<feature type="compositionally biased region" description="Polar residues" evidence="14">
    <location>
        <begin position="304"/>
        <end position="316"/>
    </location>
</feature>
<dbReference type="GO" id="GO:0006506">
    <property type="term" value="P:GPI anchor biosynthetic process"/>
    <property type="evidence" value="ECO:0007669"/>
    <property type="project" value="UniProtKB-UniPathway"/>
</dbReference>
<dbReference type="GO" id="GO:0071555">
    <property type="term" value="P:cell wall organization"/>
    <property type="evidence" value="ECO:0007669"/>
    <property type="project" value="UniProtKB-KW"/>
</dbReference>
<keyword evidence="8" id="KW-0256">Endoplasmic reticulum</keyword>
<dbReference type="KEGG" id="tve:TRV_00999"/>
<feature type="compositionally biased region" description="Basic and acidic residues" evidence="14">
    <location>
        <begin position="317"/>
        <end position="329"/>
    </location>
</feature>
<evidence type="ECO:0000256" key="12">
    <source>
        <dbReference type="ARBA" id="ARBA00023316"/>
    </source>
</evidence>
<dbReference type="GeneID" id="9580312"/>
<feature type="compositionally biased region" description="Acidic residues" evidence="14">
    <location>
        <begin position="17"/>
        <end position="32"/>
    </location>
</feature>
<dbReference type="Pfam" id="PF00884">
    <property type="entry name" value="Sulfatase"/>
    <property type="match status" value="1"/>
</dbReference>